<sequence length="189" mass="22216">RDRVRACVADLTKVEARLREAEAQDALEGVRDGLRARSGAHRFKIRNVTGQVGSTRAAGVLRQIDIRIHSRKIRYRLARDALLRLRGHGNWEDALRPLLDGDVRGVNERAFWLKEGIVSRVRGEGKRHLSWIWYQPNISEDDPEFRDALCVEWCKSRARMLRWREEVLLLNEELGRMSDYAMWKSEWWL</sequence>
<evidence type="ECO:0000313" key="2">
    <source>
        <dbReference type="Proteomes" id="UP000297245"/>
    </source>
</evidence>
<organism evidence="1 2">
    <name type="scientific">Dendrothele bispora (strain CBS 962.96)</name>
    <dbReference type="NCBI Taxonomy" id="1314807"/>
    <lineage>
        <taxon>Eukaryota</taxon>
        <taxon>Fungi</taxon>
        <taxon>Dikarya</taxon>
        <taxon>Basidiomycota</taxon>
        <taxon>Agaricomycotina</taxon>
        <taxon>Agaricomycetes</taxon>
        <taxon>Agaricomycetidae</taxon>
        <taxon>Agaricales</taxon>
        <taxon>Agaricales incertae sedis</taxon>
        <taxon>Dendrothele</taxon>
    </lineage>
</organism>
<dbReference type="EMBL" id="ML179473">
    <property type="protein sequence ID" value="THU86912.1"/>
    <property type="molecule type" value="Genomic_DNA"/>
</dbReference>
<feature type="non-terminal residue" evidence="1">
    <location>
        <position position="1"/>
    </location>
</feature>
<name>A0A4S8LDD0_DENBC</name>
<gene>
    <name evidence="1" type="ORF">K435DRAFT_593756</name>
</gene>
<accession>A0A4S8LDD0</accession>
<protein>
    <submittedName>
        <fullName evidence="1">Uncharacterized protein</fullName>
    </submittedName>
</protein>
<dbReference type="OrthoDB" id="3261436at2759"/>
<proteinExistence type="predicted"/>
<dbReference type="AlphaFoldDB" id="A0A4S8LDD0"/>
<keyword evidence="2" id="KW-1185">Reference proteome</keyword>
<dbReference type="Proteomes" id="UP000297245">
    <property type="component" value="Unassembled WGS sequence"/>
</dbReference>
<evidence type="ECO:0000313" key="1">
    <source>
        <dbReference type="EMBL" id="THU86912.1"/>
    </source>
</evidence>
<feature type="non-terminal residue" evidence="1">
    <location>
        <position position="189"/>
    </location>
</feature>
<reference evidence="1 2" key="1">
    <citation type="journal article" date="2019" name="Nat. Ecol. Evol.">
        <title>Megaphylogeny resolves global patterns of mushroom evolution.</title>
        <authorList>
            <person name="Varga T."/>
            <person name="Krizsan K."/>
            <person name="Foldi C."/>
            <person name="Dima B."/>
            <person name="Sanchez-Garcia M."/>
            <person name="Sanchez-Ramirez S."/>
            <person name="Szollosi G.J."/>
            <person name="Szarkandi J.G."/>
            <person name="Papp V."/>
            <person name="Albert L."/>
            <person name="Andreopoulos W."/>
            <person name="Angelini C."/>
            <person name="Antonin V."/>
            <person name="Barry K.W."/>
            <person name="Bougher N.L."/>
            <person name="Buchanan P."/>
            <person name="Buyck B."/>
            <person name="Bense V."/>
            <person name="Catcheside P."/>
            <person name="Chovatia M."/>
            <person name="Cooper J."/>
            <person name="Damon W."/>
            <person name="Desjardin D."/>
            <person name="Finy P."/>
            <person name="Geml J."/>
            <person name="Haridas S."/>
            <person name="Hughes K."/>
            <person name="Justo A."/>
            <person name="Karasinski D."/>
            <person name="Kautmanova I."/>
            <person name="Kiss B."/>
            <person name="Kocsube S."/>
            <person name="Kotiranta H."/>
            <person name="LaButti K.M."/>
            <person name="Lechner B.E."/>
            <person name="Liimatainen K."/>
            <person name="Lipzen A."/>
            <person name="Lukacs Z."/>
            <person name="Mihaltcheva S."/>
            <person name="Morgado L.N."/>
            <person name="Niskanen T."/>
            <person name="Noordeloos M.E."/>
            <person name="Ohm R.A."/>
            <person name="Ortiz-Santana B."/>
            <person name="Ovrebo C."/>
            <person name="Racz N."/>
            <person name="Riley R."/>
            <person name="Savchenko A."/>
            <person name="Shiryaev A."/>
            <person name="Soop K."/>
            <person name="Spirin V."/>
            <person name="Szebenyi C."/>
            <person name="Tomsovsky M."/>
            <person name="Tulloss R.E."/>
            <person name="Uehling J."/>
            <person name="Grigoriev I.V."/>
            <person name="Vagvolgyi C."/>
            <person name="Papp T."/>
            <person name="Martin F.M."/>
            <person name="Miettinen O."/>
            <person name="Hibbett D.S."/>
            <person name="Nagy L.G."/>
        </authorList>
    </citation>
    <scope>NUCLEOTIDE SEQUENCE [LARGE SCALE GENOMIC DNA]</scope>
    <source>
        <strain evidence="1 2">CBS 962.96</strain>
    </source>
</reference>